<name>A0A1F7YIN0_9BACT</name>
<accession>A0A1F7YIN0</accession>
<dbReference type="Proteomes" id="UP000178851">
    <property type="component" value="Unassembled WGS sequence"/>
</dbReference>
<feature type="region of interest" description="Disordered" evidence="1">
    <location>
        <begin position="1"/>
        <end position="32"/>
    </location>
</feature>
<gene>
    <name evidence="2" type="ORF">A2627_05835</name>
</gene>
<evidence type="ECO:0000313" key="3">
    <source>
        <dbReference type="Proteomes" id="UP000178851"/>
    </source>
</evidence>
<dbReference type="PANTHER" id="PTHR34822">
    <property type="entry name" value="GRPB DOMAIN PROTEIN (AFU_ORTHOLOGUE AFUA_1G01530)"/>
    <property type="match status" value="1"/>
</dbReference>
<dbReference type="EMBL" id="MGGI01000013">
    <property type="protein sequence ID" value="OGM26385.1"/>
    <property type="molecule type" value="Genomic_DNA"/>
</dbReference>
<evidence type="ECO:0008006" key="4">
    <source>
        <dbReference type="Google" id="ProtNLM"/>
    </source>
</evidence>
<dbReference type="PANTHER" id="PTHR34822:SF1">
    <property type="entry name" value="GRPB FAMILY PROTEIN"/>
    <property type="match status" value="1"/>
</dbReference>
<dbReference type="SUPFAM" id="SSF81301">
    <property type="entry name" value="Nucleotidyltransferase"/>
    <property type="match status" value="1"/>
</dbReference>
<dbReference type="AlphaFoldDB" id="A0A1F7YIN0"/>
<dbReference type="InterPro" id="IPR043519">
    <property type="entry name" value="NT_sf"/>
</dbReference>
<dbReference type="InterPro" id="IPR007344">
    <property type="entry name" value="GrpB/CoaE"/>
</dbReference>
<proteinExistence type="predicted"/>
<protein>
    <recommendedName>
        <fullName evidence="4">GrpB family protein</fullName>
    </recommendedName>
</protein>
<evidence type="ECO:0000313" key="2">
    <source>
        <dbReference type="EMBL" id="OGM26385.1"/>
    </source>
</evidence>
<organism evidence="2 3">
    <name type="scientific">Candidatus Woesebacteria bacterium RIFCSPHIGHO2_01_FULL_39_28</name>
    <dbReference type="NCBI Taxonomy" id="1802496"/>
    <lineage>
        <taxon>Bacteria</taxon>
        <taxon>Candidatus Woeseibacteriota</taxon>
    </lineage>
</organism>
<comment type="caution">
    <text evidence="2">The sequence shown here is derived from an EMBL/GenBank/DDBJ whole genome shotgun (WGS) entry which is preliminary data.</text>
</comment>
<dbReference type="Pfam" id="PF04229">
    <property type="entry name" value="GrpB"/>
    <property type="match status" value="1"/>
</dbReference>
<reference evidence="2 3" key="1">
    <citation type="journal article" date="2016" name="Nat. Commun.">
        <title>Thousands of microbial genomes shed light on interconnected biogeochemical processes in an aquifer system.</title>
        <authorList>
            <person name="Anantharaman K."/>
            <person name="Brown C.T."/>
            <person name="Hug L.A."/>
            <person name="Sharon I."/>
            <person name="Castelle C.J."/>
            <person name="Probst A.J."/>
            <person name="Thomas B.C."/>
            <person name="Singh A."/>
            <person name="Wilkins M.J."/>
            <person name="Karaoz U."/>
            <person name="Brodie E.L."/>
            <person name="Williams K.H."/>
            <person name="Hubbard S.S."/>
            <person name="Banfield J.F."/>
        </authorList>
    </citation>
    <scope>NUCLEOTIDE SEQUENCE [LARGE SCALE GENOMIC DNA]</scope>
</reference>
<evidence type="ECO:0000256" key="1">
    <source>
        <dbReference type="SAM" id="MobiDB-lite"/>
    </source>
</evidence>
<sequence length="210" mass="23717">MFNDKPQAVQTETDETLTKKYSYQDYDPRSPSLFEKERDRLNSLLERGGVKDIIIEHFGSSAVPGLGGKSVIDTYIAVPRDKMQTASDLLKTSGYVYDEAGSSKEQERLFHTAVLPDGEGGTKTYHTHITFHENGEPGENFRLSMAFRDYLRNHPEEAEIYAKAKKDAATAAAKLYDEGKPDEARRKYMEIKTPVIARLLDIISKDFDNS</sequence>
<dbReference type="Gene3D" id="3.30.460.10">
    <property type="entry name" value="Beta Polymerase, domain 2"/>
    <property type="match status" value="1"/>
</dbReference>